<sequence>MLFLYKTVFIKIVAIDKQNCKYMIEEEGGYSCGKNGSAPPAAEINTRYLFHKKRMVCNLSEFVYSPRKTKNPFN</sequence>
<protein>
    <submittedName>
        <fullName evidence="1">Uncharacterized protein</fullName>
    </submittedName>
</protein>
<comment type="caution">
    <text evidence="1">The sequence shown here is derived from an EMBL/GenBank/DDBJ whole genome shotgun (WGS) entry which is preliminary data.</text>
</comment>
<evidence type="ECO:0000313" key="1">
    <source>
        <dbReference type="EMBL" id="RLQ97948.1"/>
    </source>
</evidence>
<dbReference type="AlphaFoldDB" id="A0A3L7K4J6"/>
<dbReference type="EMBL" id="RCVZ01000001">
    <property type="protein sequence ID" value="RLQ97948.1"/>
    <property type="molecule type" value="Genomic_DNA"/>
</dbReference>
<proteinExistence type="predicted"/>
<reference evidence="1 2" key="1">
    <citation type="submission" date="2018-10" db="EMBL/GenBank/DDBJ databases">
        <title>Falsibacillus sp. genome draft.</title>
        <authorList>
            <person name="Shi S."/>
        </authorList>
    </citation>
    <scope>NUCLEOTIDE SEQUENCE [LARGE SCALE GENOMIC DNA]</scope>
    <source>
        <strain evidence="1 2">GY 10110</strain>
    </source>
</reference>
<organism evidence="1 2">
    <name type="scientific">Falsibacillus albus</name>
    <dbReference type="NCBI Taxonomy" id="2478915"/>
    <lineage>
        <taxon>Bacteria</taxon>
        <taxon>Bacillati</taxon>
        <taxon>Bacillota</taxon>
        <taxon>Bacilli</taxon>
        <taxon>Bacillales</taxon>
        <taxon>Bacillaceae</taxon>
        <taxon>Falsibacillus</taxon>
    </lineage>
</organism>
<keyword evidence="2" id="KW-1185">Reference proteome</keyword>
<gene>
    <name evidence="1" type="ORF">D9X91_00720</name>
</gene>
<evidence type="ECO:0000313" key="2">
    <source>
        <dbReference type="Proteomes" id="UP000276770"/>
    </source>
</evidence>
<dbReference type="Proteomes" id="UP000276770">
    <property type="component" value="Unassembled WGS sequence"/>
</dbReference>
<name>A0A3L7K4J6_9BACI</name>
<accession>A0A3L7K4J6</accession>